<dbReference type="AlphaFoldDB" id="A0A9P7ARF0"/>
<feature type="region of interest" description="Disordered" evidence="1">
    <location>
        <begin position="234"/>
        <end position="255"/>
    </location>
</feature>
<sequence length="255" mass="28725">MARKCDWDQALQDAIQSISIKPSLAGHISEGIAFCGKRQTIALFNANEHQEAILRIRELAACPYVNPVACHIVEAYLRVQLGNIALEGARHSEAVEHFTAAVNASNFFYKLPIHLIYDEFVVLFGWDLKSLWQTANQQQCCAFVRAGSFVTAIELYQSIMDKVDEDMKADLRAWFAAAAAGAHVKDLQELVKHRQGHTIDDSIRNWRITINSRACIIYLQESLERDGLYKSYSPHGMKSSKPDRTLLNDKNGDES</sequence>
<evidence type="ECO:0000256" key="1">
    <source>
        <dbReference type="SAM" id="MobiDB-lite"/>
    </source>
</evidence>
<accession>A0A9P7ARF0</accession>
<dbReference type="OrthoDB" id="2690521at2759"/>
<dbReference type="RefSeq" id="XP_041160762.1">
    <property type="nucleotide sequence ID" value="XM_041309620.1"/>
</dbReference>
<dbReference type="InterPro" id="IPR011990">
    <property type="entry name" value="TPR-like_helical_dom_sf"/>
</dbReference>
<dbReference type="Gene3D" id="1.25.40.10">
    <property type="entry name" value="Tetratricopeptide repeat domain"/>
    <property type="match status" value="1"/>
</dbReference>
<comment type="caution">
    <text evidence="2">The sequence shown here is derived from an EMBL/GenBank/DDBJ whole genome shotgun (WGS) entry which is preliminary data.</text>
</comment>
<keyword evidence="3" id="KW-1185">Reference proteome</keyword>
<dbReference type="GeneID" id="64603384"/>
<reference evidence="2" key="1">
    <citation type="journal article" date="2020" name="New Phytol.">
        <title>Comparative genomics reveals dynamic genome evolution in host specialist ectomycorrhizal fungi.</title>
        <authorList>
            <person name="Lofgren L.A."/>
            <person name="Nguyen N.H."/>
            <person name="Vilgalys R."/>
            <person name="Ruytinx J."/>
            <person name="Liao H.L."/>
            <person name="Branco S."/>
            <person name="Kuo A."/>
            <person name="LaButti K."/>
            <person name="Lipzen A."/>
            <person name="Andreopoulos W."/>
            <person name="Pangilinan J."/>
            <person name="Riley R."/>
            <person name="Hundley H."/>
            <person name="Na H."/>
            <person name="Barry K."/>
            <person name="Grigoriev I.V."/>
            <person name="Stajich J.E."/>
            <person name="Kennedy P.G."/>
        </authorList>
    </citation>
    <scope>NUCLEOTIDE SEQUENCE</scope>
    <source>
        <strain evidence="2">S12</strain>
    </source>
</reference>
<evidence type="ECO:0000313" key="2">
    <source>
        <dbReference type="EMBL" id="KAG1794651.1"/>
    </source>
</evidence>
<gene>
    <name evidence="2" type="ORF">HD556DRAFT_1536098</name>
</gene>
<organism evidence="2 3">
    <name type="scientific">Suillus plorans</name>
    <dbReference type="NCBI Taxonomy" id="116603"/>
    <lineage>
        <taxon>Eukaryota</taxon>
        <taxon>Fungi</taxon>
        <taxon>Dikarya</taxon>
        <taxon>Basidiomycota</taxon>
        <taxon>Agaricomycotina</taxon>
        <taxon>Agaricomycetes</taxon>
        <taxon>Agaricomycetidae</taxon>
        <taxon>Boletales</taxon>
        <taxon>Suillineae</taxon>
        <taxon>Suillaceae</taxon>
        <taxon>Suillus</taxon>
    </lineage>
</organism>
<proteinExistence type="predicted"/>
<protein>
    <submittedName>
        <fullName evidence="2">Uncharacterized protein</fullName>
    </submittedName>
</protein>
<evidence type="ECO:0000313" key="3">
    <source>
        <dbReference type="Proteomes" id="UP000719766"/>
    </source>
</evidence>
<dbReference type="Proteomes" id="UP000719766">
    <property type="component" value="Unassembled WGS sequence"/>
</dbReference>
<feature type="compositionally biased region" description="Basic and acidic residues" evidence="1">
    <location>
        <begin position="240"/>
        <end position="255"/>
    </location>
</feature>
<name>A0A9P7ARF0_9AGAM</name>
<dbReference type="EMBL" id="JABBWE010000025">
    <property type="protein sequence ID" value="KAG1794651.1"/>
    <property type="molecule type" value="Genomic_DNA"/>
</dbReference>